<evidence type="ECO:0000313" key="2">
    <source>
        <dbReference type="EMBL" id="EPZ30754.1"/>
    </source>
</evidence>
<proteinExistence type="predicted"/>
<name>A0A075AMD4_ROZAC</name>
<reference evidence="2 3" key="1">
    <citation type="journal article" date="2013" name="Curr. Biol.">
        <title>Shared signatures of parasitism and phylogenomics unite Cryptomycota and microsporidia.</title>
        <authorList>
            <person name="James T.Y."/>
            <person name="Pelin A."/>
            <person name="Bonen L."/>
            <person name="Ahrendt S."/>
            <person name="Sain D."/>
            <person name="Corradi N."/>
            <person name="Stajich J.E."/>
        </authorList>
    </citation>
    <scope>NUCLEOTIDE SEQUENCE [LARGE SCALE GENOMIC DNA]</scope>
    <source>
        <strain evidence="2 3">CSF55</strain>
    </source>
</reference>
<dbReference type="EMBL" id="KE561401">
    <property type="protein sequence ID" value="EPZ30754.1"/>
    <property type="molecule type" value="Genomic_DNA"/>
</dbReference>
<accession>A0A075AMD4</accession>
<protein>
    <submittedName>
        <fullName evidence="2">Uncharacterized protein</fullName>
    </submittedName>
</protein>
<dbReference type="AlphaFoldDB" id="A0A075AMD4"/>
<evidence type="ECO:0000256" key="1">
    <source>
        <dbReference type="SAM" id="MobiDB-lite"/>
    </source>
</evidence>
<dbReference type="Proteomes" id="UP000030755">
    <property type="component" value="Unassembled WGS sequence"/>
</dbReference>
<sequence length="290" mass="33770">MKNDPTPATEPLFKPKPNDSTFGAFFNNEDSIDLEMRNPPHPEYIAQMYQEDETIYEPRKESPKPYKLDDPMKSKIPVPKKIPLTIDPRVNAKLQSIKNNENINAINEIHFENNLNCLNSTRRIKNELDRIANEKFTPSKVLKYLNPEDINKIKSETNKVLNFRPHDKIYDCLPARPNSCIAAPKLKSQPIYSSSYQMSLSFKPDFEELLPVGQVYAEVDDTPSKEFLNFAPPEDLYCFDFDSFYAAPDFVQKILNRFLQYIYFLWLNKNHLINEMNKNSPDLSPSHSHF</sequence>
<evidence type="ECO:0000313" key="3">
    <source>
        <dbReference type="Proteomes" id="UP000030755"/>
    </source>
</evidence>
<dbReference type="HOGENOM" id="CLU_960275_0_0_1"/>
<organism evidence="2 3">
    <name type="scientific">Rozella allomycis (strain CSF55)</name>
    <dbReference type="NCBI Taxonomy" id="988480"/>
    <lineage>
        <taxon>Eukaryota</taxon>
        <taxon>Fungi</taxon>
        <taxon>Fungi incertae sedis</taxon>
        <taxon>Cryptomycota</taxon>
        <taxon>Cryptomycota incertae sedis</taxon>
        <taxon>Rozella</taxon>
    </lineage>
</organism>
<gene>
    <name evidence="2" type="ORF">O9G_005768</name>
</gene>
<keyword evidence="3" id="KW-1185">Reference proteome</keyword>
<feature type="region of interest" description="Disordered" evidence="1">
    <location>
        <begin position="1"/>
        <end position="22"/>
    </location>
</feature>